<comment type="caution">
    <text evidence="3">The sequence shown here is derived from an EMBL/GenBank/DDBJ whole genome shotgun (WGS) entry which is preliminary data.</text>
</comment>
<organism evidence="3 4">
    <name type="scientific">Marinobacter orientalis</name>
    <dbReference type="NCBI Taxonomy" id="1928859"/>
    <lineage>
        <taxon>Bacteria</taxon>
        <taxon>Pseudomonadati</taxon>
        <taxon>Pseudomonadota</taxon>
        <taxon>Gammaproteobacteria</taxon>
        <taxon>Pseudomonadales</taxon>
        <taxon>Marinobacteraceae</taxon>
        <taxon>Marinobacter</taxon>
    </lineage>
</organism>
<dbReference type="GO" id="GO:0090313">
    <property type="term" value="P:regulation of protein targeting to membrane"/>
    <property type="evidence" value="ECO:0007669"/>
    <property type="project" value="TreeGrafter"/>
</dbReference>
<feature type="domain" description="AsmA" evidence="2">
    <location>
        <begin position="808"/>
        <end position="1113"/>
    </location>
</feature>
<dbReference type="Pfam" id="PF05170">
    <property type="entry name" value="AsmA"/>
    <property type="match status" value="3"/>
</dbReference>
<feature type="domain" description="AsmA" evidence="2">
    <location>
        <begin position="15"/>
        <end position="265"/>
    </location>
</feature>
<name>A0A7Y0RF72_9GAMM</name>
<accession>A0A7Y0RF72</accession>
<evidence type="ECO:0000313" key="4">
    <source>
        <dbReference type="Proteomes" id="UP000567186"/>
    </source>
</evidence>
<dbReference type="Proteomes" id="UP000567186">
    <property type="component" value="Unassembled WGS sequence"/>
</dbReference>
<protein>
    <submittedName>
        <fullName evidence="3">AsmA family protein</fullName>
    </submittedName>
</protein>
<reference evidence="3 4" key="1">
    <citation type="submission" date="2020-04" db="EMBL/GenBank/DDBJ databases">
        <title>Marinobacter oceani sp. nov., isolated from marine solar saltern.</title>
        <authorList>
            <person name="Chen X.-Y."/>
        </authorList>
    </citation>
    <scope>NUCLEOTIDE SEQUENCE [LARGE SCALE GENOMIC DNA]</scope>
    <source>
        <strain evidence="3 4">W62</strain>
    </source>
</reference>
<evidence type="ECO:0000259" key="2">
    <source>
        <dbReference type="Pfam" id="PF05170"/>
    </source>
</evidence>
<dbReference type="PANTHER" id="PTHR30441:SF9">
    <property type="entry name" value="ASMA FAMILY PROTEIN YHJG"/>
    <property type="match status" value="1"/>
</dbReference>
<evidence type="ECO:0000313" key="3">
    <source>
        <dbReference type="EMBL" id="NMT65130.1"/>
    </source>
</evidence>
<dbReference type="OrthoDB" id="5749006at2"/>
<dbReference type="InterPro" id="IPR007844">
    <property type="entry name" value="AsmA"/>
</dbReference>
<feature type="compositionally biased region" description="Basic and acidic residues" evidence="1">
    <location>
        <begin position="593"/>
        <end position="602"/>
    </location>
</feature>
<gene>
    <name evidence="3" type="ORF">HIU99_16225</name>
</gene>
<keyword evidence="4" id="KW-1185">Reference proteome</keyword>
<dbReference type="GO" id="GO:0005886">
    <property type="term" value="C:plasma membrane"/>
    <property type="evidence" value="ECO:0007669"/>
    <property type="project" value="TreeGrafter"/>
</dbReference>
<evidence type="ECO:0000256" key="1">
    <source>
        <dbReference type="SAM" id="MobiDB-lite"/>
    </source>
</evidence>
<feature type="region of interest" description="Disordered" evidence="1">
    <location>
        <begin position="583"/>
        <end position="605"/>
    </location>
</feature>
<dbReference type="PANTHER" id="PTHR30441">
    <property type="entry name" value="DUF748 DOMAIN-CONTAINING PROTEIN"/>
    <property type="match status" value="1"/>
</dbReference>
<dbReference type="RefSeq" id="WP_135955670.1">
    <property type="nucleotide sequence ID" value="NZ_JABCKY010000008.1"/>
</dbReference>
<dbReference type="EMBL" id="JABCKY010000008">
    <property type="protein sequence ID" value="NMT65130.1"/>
    <property type="molecule type" value="Genomic_DNA"/>
</dbReference>
<proteinExistence type="predicted"/>
<dbReference type="InterPro" id="IPR052894">
    <property type="entry name" value="AsmA-related"/>
</dbReference>
<sequence length="1236" mass="131388">MDMMNRTPLKNLFRVLRWTLAVFFALLVIAVLAIELISWNFLKGPITDRVEAMTGRDMEITGDISVSLLPHPQLEVGKMTLANAGWARAADMLTVGGVELEPSVSSLFKGEPTLKKVTITEPTLNLESREGELGNWVLPAMTDSGETNNSSGPPLAVRQLNIRDAEIRYFTPGAKRPQVLSLTSLALADDRLSLNGEAGIPLEDEHLVLPVELSAAADPGFADNQWRLSDIQARAGEVRIDGNISVDTGSSPLTISGELHSPSINVTEVLAALPESRATNEPLAVSIPVLPNLQGDIRLAVDQLILEPTTFNNVEARLRPGQHELALETLGFEAGEGRGQASAHLVSNAEFITAEARLDLQQVELQTLGLDTGSKTILGAELELGLSRMQRAPSLAPGTLLEHLDIENATASYQTTNPDAAAGSDLVLDLEQTGEPRAPVLSVTGRFQGKPLDMTIEGSPLPELAQSPTSYRLQAQAQSGELLAWADTQLDALLEPVSFAGNLVLQGDGGQDLQAWIGAPLPTLPEFRLSGRLTRDGELWSVTSLEGHIGVSNLGGEVHFRNAGRPVVNVDLDADRIELAQFTAESSHQDPSPADRAKRDDAPSPLAALRGFDGQLDLRAESLVLPETPELTDLELSASLDSGRLRVEPLDFNIAGGSLGSELALDATSGPASGTIEAKFKGIALSQLGDTFTPLEDRLGKLSGKLHLGITESLAVDQKEDLILPFVGRLVFESSQLTFTDPEVDTDMTLSLQTRGLEAGEQAFHIDGEGEYDGSPFSLRFRGDPLLAARDPDRPYALELTSDVVASRIQVNGTILRPLSLQGLDLVLGLEGPNPNRLSRLLGIPLPDLPPYSLSGDLSLKDQLWRFNGIEGEVGDSDLGGQIALDINSRPPHLTGKLHSDSLDLEDLGVLVGAQPASPEQDAKAGDSNRFVLPDQPLITPAWQDVSADIRYRGKSVRAADIPLSNVVIDVALAEGRARFEPVRFGVGDGQVDFNLDIDSTLTPPEGTLQLEVQAVNLSKALGTWAVANDSVGTVGGQGKFWVTGDSIADLFGSADGGMVMLMTRGKLDALLVELAGLDAAESFVAWLDGGGSVPIDCAYADLQTRDGVVRIDTLAVDTTDTSFTGTGTVNLDNERLDITIFAHPKDVSGLSASSPLHLGGTFNNPEPGLQGENLTMQIASSAVLAAVATPVAALLPLLDLGTGDELPYCDGLASRSFESINDNPVGKDESDDNEG</sequence>
<dbReference type="AlphaFoldDB" id="A0A7Y0RF72"/>
<feature type="domain" description="AsmA" evidence="2">
    <location>
        <begin position="603"/>
        <end position="708"/>
    </location>
</feature>